<dbReference type="RefSeq" id="WP_002642658.1">
    <property type="nucleotide sequence ID" value="NZ_CP019448.1"/>
</dbReference>
<dbReference type="HOGENOM" id="CLU_1765463_0_0_4"/>
<dbReference type="Gene3D" id="3.40.50.1010">
    <property type="entry name" value="5'-nuclease"/>
    <property type="match status" value="1"/>
</dbReference>
<dbReference type="STRING" id="641147.HMPREF9021_00441"/>
<feature type="domain" description="PIN" evidence="1">
    <location>
        <begin position="4"/>
        <end position="138"/>
    </location>
</feature>
<reference evidence="2 3" key="1">
    <citation type="submission" date="2010-03" db="EMBL/GenBank/DDBJ databases">
        <authorList>
            <consortium name="The Broad Institute Genome Sequencing Platform"/>
            <person name="Ward D."/>
            <person name="Earl A."/>
            <person name="Feldgarden M."/>
            <person name="Gevers D."/>
            <person name="Young S."/>
            <person name="Zeng Q."/>
            <person name="Koehrsen M."/>
            <person name="Alvarado L."/>
            <person name="Berlin A.M."/>
            <person name="Borenstein D."/>
            <person name="Chapman S.B."/>
            <person name="Chen Z."/>
            <person name="Engels R."/>
            <person name="Freedman E."/>
            <person name="Gellesch M."/>
            <person name="Goldberg J."/>
            <person name="Griggs A."/>
            <person name="Gujja S."/>
            <person name="Heilman E.R."/>
            <person name="Heiman D.I."/>
            <person name="Hepburn T.A."/>
            <person name="Howarth C."/>
            <person name="Jen D."/>
            <person name="Larson L."/>
            <person name="Mehta T."/>
            <person name="Park D."/>
            <person name="Pearson M."/>
            <person name="Richards J."/>
            <person name="Roberts A."/>
            <person name="Saif S."/>
            <person name="Shea T.D."/>
            <person name="Shenoy N."/>
            <person name="Sisk P."/>
            <person name="Stolte C."/>
            <person name="Sykes S.N."/>
            <person name="Walk T."/>
            <person name="White J."/>
            <person name="Yandava C."/>
            <person name="Izard J."/>
            <person name="Baranova O.V."/>
            <person name="Blanton J.M."/>
            <person name="Tanner A.C."/>
            <person name="Dewhirst F."/>
            <person name="Haas B."/>
            <person name="Nusbaum C."/>
            <person name="Birren B."/>
        </authorList>
    </citation>
    <scope>NUCLEOTIDE SEQUENCE [LARGE SCALE GENOMIC DNA]</scope>
    <source>
        <strain evidence="2 3">ATCC 29453</strain>
    </source>
</reference>
<dbReference type="Pfam" id="PF01850">
    <property type="entry name" value="PIN"/>
    <property type="match status" value="1"/>
</dbReference>
<protein>
    <recommendedName>
        <fullName evidence="1">PIN domain-containing protein</fullName>
    </recommendedName>
</protein>
<accession>V9H6V2</accession>
<sequence>MTIYFLDTNVLGCIVNPNHNPETRERILRELEQKLMQDNTSLISSQLVRYEVLRDVNWQDDEKYNDFLQNLAAFPFLDITESVSDLASNLYRFDAFDAAQQNVNKNFEKRKFDVFHYATAVVNDVEMFSDDRDLVKIKQLHEKMLAKTQK</sequence>
<dbReference type="InterPro" id="IPR029060">
    <property type="entry name" value="PIN-like_dom_sf"/>
</dbReference>
<evidence type="ECO:0000313" key="3">
    <source>
        <dbReference type="Proteomes" id="UP000017813"/>
    </source>
</evidence>
<organism evidence="2 3">
    <name type="scientific">Simonsiella muelleri ATCC 29453</name>
    <dbReference type="NCBI Taxonomy" id="641147"/>
    <lineage>
        <taxon>Bacteria</taxon>
        <taxon>Pseudomonadati</taxon>
        <taxon>Pseudomonadota</taxon>
        <taxon>Betaproteobacteria</taxon>
        <taxon>Neisseriales</taxon>
        <taxon>Neisseriaceae</taxon>
        <taxon>Simonsiella</taxon>
    </lineage>
</organism>
<reference evidence="2 3" key="2">
    <citation type="submission" date="2011-10" db="EMBL/GenBank/DDBJ databases">
        <title>The Genome Sequence of Simonsiella muelleri ATCC 29453.</title>
        <authorList>
            <consortium name="The Broad Institute Genome Sequencing Platform"/>
            <consortium name="The Broad Institute Genome Sequencing Center for Infectious Disease"/>
            <person name="Earl A."/>
            <person name="Ward D."/>
            <person name="Feldgarden M."/>
            <person name="Gevers D."/>
            <person name="Izard J."/>
            <person name="Baranova O.V."/>
            <person name="Blanton J.M."/>
            <person name="Tanner A.C."/>
            <person name="Dewhirst F."/>
            <person name="Young S.K."/>
            <person name="Zeng Q."/>
            <person name="Gargeya S."/>
            <person name="Fitzgerald M."/>
            <person name="Haas B."/>
            <person name="Abouelleil A."/>
            <person name="Alvarado L."/>
            <person name="Arachchi H.M."/>
            <person name="Berlin A."/>
            <person name="Brown A."/>
            <person name="Chapman S.B."/>
            <person name="Chen Z."/>
            <person name="Dunbar C."/>
            <person name="Freedman E."/>
            <person name="Gearin G."/>
            <person name="Goldberg J."/>
            <person name="Griggs A."/>
            <person name="Gujja S."/>
            <person name="Heiman D."/>
            <person name="Howarth C."/>
            <person name="Larson L."/>
            <person name="Lui A."/>
            <person name="MacDonald P.J.P."/>
            <person name="Montmayeur A."/>
            <person name="Murphy C."/>
            <person name="Neiman D."/>
            <person name="Pearson M."/>
            <person name="Priest M."/>
            <person name="Roberts A."/>
            <person name="Saif S."/>
            <person name="Shea T."/>
            <person name="Shenoy N."/>
            <person name="Sisk P."/>
            <person name="Stolte C."/>
            <person name="Sykes S."/>
            <person name="Wortman J."/>
            <person name="Nusbaum C."/>
            <person name="Birren B."/>
        </authorList>
    </citation>
    <scope>NUCLEOTIDE SEQUENCE [LARGE SCALE GENOMIC DNA]</scope>
    <source>
        <strain evidence="2 3">ATCC 29453</strain>
    </source>
</reference>
<dbReference type="eggNOG" id="COG1848">
    <property type="taxonomic scope" value="Bacteria"/>
</dbReference>
<name>V9H6V2_9NEIS</name>
<evidence type="ECO:0000259" key="1">
    <source>
        <dbReference type="Pfam" id="PF01850"/>
    </source>
</evidence>
<dbReference type="SUPFAM" id="SSF88723">
    <property type="entry name" value="PIN domain-like"/>
    <property type="match status" value="1"/>
</dbReference>
<comment type="caution">
    <text evidence="2">The sequence shown here is derived from an EMBL/GenBank/DDBJ whole genome shotgun (WGS) entry which is preliminary data.</text>
</comment>
<evidence type="ECO:0000313" key="2">
    <source>
        <dbReference type="EMBL" id="EFG32036.1"/>
    </source>
</evidence>
<dbReference type="EMBL" id="ADCY02000051">
    <property type="protein sequence ID" value="EFG32036.1"/>
    <property type="molecule type" value="Genomic_DNA"/>
</dbReference>
<dbReference type="KEGG" id="smur:BWP33_00380"/>
<dbReference type="Proteomes" id="UP000017813">
    <property type="component" value="Unassembled WGS sequence"/>
</dbReference>
<dbReference type="CDD" id="cd09854">
    <property type="entry name" value="PIN_VapC-like"/>
    <property type="match status" value="1"/>
</dbReference>
<proteinExistence type="predicted"/>
<dbReference type="OrthoDB" id="8613935at2"/>
<gene>
    <name evidence="2" type="ORF">HMPREF9021_00441</name>
</gene>
<keyword evidence="3" id="KW-1185">Reference proteome</keyword>
<dbReference type="AlphaFoldDB" id="V9H6V2"/>
<dbReference type="InterPro" id="IPR002716">
    <property type="entry name" value="PIN_dom"/>
</dbReference>